<dbReference type="Proteomes" id="UP000814033">
    <property type="component" value="Unassembled WGS sequence"/>
</dbReference>
<dbReference type="EMBL" id="MU275937">
    <property type="protein sequence ID" value="KAI0045958.1"/>
    <property type="molecule type" value="Genomic_DNA"/>
</dbReference>
<feature type="non-terminal residue" evidence="1">
    <location>
        <position position="206"/>
    </location>
</feature>
<keyword evidence="2" id="KW-1185">Reference proteome</keyword>
<organism evidence="1 2">
    <name type="scientific">Auriscalpium vulgare</name>
    <dbReference type="NCBI Taxonomy" id="40419"/>
    <lineage>
        <taxon>Eukaryota</taxon>
        <taxon>Fungi</taxon>
        <taxon>Dikarya</taxon>
        <taxon>Basidiomycota</taxon>
        <taxon>Agaricomycotina</taxon>
        <taxon>Agaricomycetes</taxon>
        <taxon>Russulales</taxon>
        <taxon>Auriscalpiaceae</taxon>
        <taxon>Auriscalpium</taxon>
    </lineage>
</organism>
<evidence type="ECO:0000313" key="2">
    <source>
        <dbReference type="Proteomes" id="UP000814033"/>
    </source>
</evidence>
<protein>
    <submittedName>
        <fullName evidence="1">Uncharacterized protein</fullName>
    </submittedName>
</protein>
<evidence type="ECO:0000313" key="1">
    <source>
        <dbReference type="EMBL" id="KAI0045958.1"/>
    </source>
</evidence>
<proteinExistence type="predicted"/>
<gene>
    <name evidence="1" type="ORF">FA95DRAFT_1471215</name>
</gene>
<name>A0ACB8RPC4_9AGAM</name>
<sequence length="206" mass="23694">MGPAIMPDNSLDTYTSSVFKIEKLLEDGSNWNIFKEHMETAFTRRKLMRHVRGTARKPAVIKETADGKWFKDGADTAKDKPLTDEEIEKLETEWEEYSSKEATVREMVFQSIPPLVISKLRSTTSAKELWAELVNYQQIKSVDVHRELLRRMRALRCPDGADPDPTLTKMSNYYERLKLMGVPIEDATFAADIRAAMPPSYRQVLH</sequence>
<reference evidence="1" key="1">
    <citation type="submission" date="2021-02" db="EMBL/GenBank/DDBJ databases">
        <authorList>
            <consortium name="DOE Joint Genome Institute"/>
            <person name="Ahrendt S."/>
            <person name="Looney B.P."/>
            <person name="Miyauchi S."/>
            <person name="Morin E."/>
            <person name="Drula E."/>
            <person name="Courty P.E."/>
            <person name="Chicoki N."/>
            <person name="Fauchery L."/>
            <person name="Kohler A."/>
            <person name="Kuo A."/>
            <person name="Labutti K."/>
            <person name="Pangilinan J."/>
            <person name="Lipzen A."/>
            <person name="Riley R."/>
            <person name="Andreopoulos W."/>
            <person name="He G."/>
            <person name="Johnson J."/>
            <person name="Barry K.W."/>
            <person name="Grigoriev I.V."/>
            <person name="Nagy L."/>
            <person name="Hibbett D."/>
            <person name="Henrissat B."/>
            <person name="Matheny P.B."/>
            <person name="Labbe J."/>
            <person name="Martin F."/>
        </authorList>
    </citation>
    <scope>NUCLEOTIDE SEQUENCE</scope>
    <source>
        <strain evidence="1">FP105234-sp</strain>
    </source>
</reference>
<reference evidence="1" key="2">
    <citation type="journal article" date="2022" name="New Phytol.">
        <title>Evolutionary transition to the ectomycorrhizal habit in the genomes of a hyperdiverse lineage of mushroom-forming fungi.</title>
        <authorList>
            <person name="Looney B."/>
            <person name="Miyauchi S."/>
            <person name="Morin E."/>
            <person name="Drula E."/>
            <person name="Courty P.E."/>
            <person name="Kohler A."/>
            <person name="Kuo A."/>
            <person name="LaButti K."/>
            <person name="Pangilinan J."/>
            <person name="Lipzen A."/>
            <person name="Riley R."/>
            <person name="Andreopoulos W."/>
            <person name="He G."/>
            <person name="Johnson J."/>
            <person name="Nolan M."/>
            <person name="Tritt A."/>
            <person name="Barry K.W."/>
            <person name="Grigoriev I.V."/>
            <person name="Nagy L.G."/>
            <person name="Hibbett D."/>
            <person name="Henrissat B."/>
            <person name="Matheny P.B."/>
            <person name="Labbe J."/>
            <person name="Martin F.M."/>
        </authorList>
    </citation>
    <scope>NUCLEOTIDE SEQUENCE</scope>
    <source>
        <strain evidence="1">FP105234-sp</strain>
    </source>
</reference>
<comment type="caution">
    <text evidence="1">The sequence shown here is derived from an EMBL/GenBank/DDBJ whole genome shotgun (WGS) entry which is preliminary data.</text>
</comment>
<accession>A0ACB8RPC4</accession>